<name>A0A2W2H9T3_9ACTN</name>
<dbReference type="SMART" id="SM00530">
    <property type="entry name" value="HTH_XRE"/>
    <property type="match status" value="1"/>
</dbReference>
<accession>A0A2W2H9T3</accession>
<feature type="domain" description="HTH cro/C1-type" evidence="1">
    <location>
        <begin position="18"/>
        <end position="73"/>
    </location>
</feature>
<keyword evidence="3" id="KW-1185">Reference proteome</keyword>
<evidence type="ECO:0000313" key="2">
    <source>
        <dbReference type="EMBL" id="PZG46870.1"/>
    </source>
</evidence>
<dbReference type="SUPFAM" id="SSF47413">
    <property type="entry name" value="lambda repressor-like DNA-binding domains"/>
    <property type="match status" value="1"/>
</dbReference>
<dbReference type="RefSeq" id="WP_111167626.1">
    <property type="nucleotide sequence ID" value="NZ_POUA01000092.1"/>
</dbReference>
<protein>
    <submittedName>
        <fullName evidence="2">XRE family transcriptional regulator</fullName>
    </submittedName>
</protein>
<gene>
    <name evidence="2" type="ORF">C1I98_14095</name>
</gene>
<dbReference type="InterPro" id="IPR043917">
    <property type="entry name" value="DUF5753"/>
</dbReference>
<dbReference type="PROSITE" id="PS50943">
    <property type="entry name" value="HTH_CROC1"/>
    <property type="match status" value="1"/>
</dbReference>
<dbReference type="Proteomes" id="UP000248544">
    <property type="component" value="Unassembled WGS sequence"/>
</dbReference>
<dbReference type="EMBL" id="POUA01000092">
    <property type="protein sequence ID" value="PZG46870.1"/>
    <property type="molecule type" value="Genomic_DNA"/>
</dbReference>
<dbReference type="Pfam" id="PF19054">
    <property type="entry name" value="DUF5753"/>
    <property type="match status" value="1"/>
</dbReference>
<dbReference type="AlphaFoldDB" id="A0A2W2H9T3"/>
<evidence type="ECO:0000313" key="3">
    <source>
        <dbReference type="Proteomes" id="UP000248544"/>
    </source>
</evidence>
<comment type="caution">
    <text evidence="2">The sequence shown here is derived from an EMBL/GenBank/DDBJ whole genome shotgun (WGS) entry which is preliminary data.</text>
</comment>
<evidence type="ECO:0000259" key="1">
    <source>
        <dbReference type="PROSITE" id="PS50943"/>
    </source>
</evidence>
<proteinExistence type="predicted"/>
<sequence>MPERASPTVRRRRLGQELRRLRERAGFTGDHVADELGWSASKVSRIETAKTMPKRADVQALTALYEAGEAKQRELLDLLRDASRKGWWEDYQDALPQEYTTLLGLEEEAAFERSWEPQIVPGLFQTEEYAREVIRATQAIIRLPPADLRARVEARLARQRLISKPEPLTTWVVLDESALLRRFGGATVMREQIEKLIEVSQLPHVRVQVLPQDALHPVNTSSFIHLKFPEFQDVVYLELLHSARWVEEPVQVYGYELAFDHLRSEALGPDASRELMEKVIDRWK</sequence>
<reference evidence="2 3" key="1">
    <citation type="submission" date="2018-01" db="EMBL/GenBank/DDBJ databases">
        <title>Draft genome sequence of Sphaerisporangium sp. 7K107.</title>
        <authorList>
            <person name="Sahin N."/>
            <person name="Saygin H."/>
            <person name="Ay H."/>
        </authorList>
    </citation>
    <scope>NUCLEOTIDE SEQUENCE [LARGE SCALE GENOMIC DNA]</scope>
    <source>
        <strain evidence="2 3">7K107</strain>
    </source>
</reference>
<dbReference type="GO" id="GO:0003677">
    <property type="term" value="F:DNA binding"/>
    <property type="evidence" value="ECO:0007669"/>
    <property type="project" value="InterPro"/>
</dbReference>
<dbReference type="CDD" id="cd00093">
    <property type="entry name" value="HTH_XRE"/>
    <property type="match status" value="1"/>
</dbReference>
<dbReference type="InterPro" id="IPR001387">
    <property type="entry name" value="Cro/C1-type_HTH"/>
</dbReference>
<dbReference type="InterPro" id="IPR010982">
    <property type="entry name" value="Lambda_DNA-bd_dom_sf"/>
</dbReference>
<dbReference type="Pfam" id="PF13560">
    <property type="entry name" value="HTH_31"/>
    <property type="match status" value="1"/>
</dbReference>
<dbReference type="Gene3D" id="1.10.260.40">
    <property type="entry name" value="lambda repressor-like DNA-binding domains"/>
    <property type="match status" value="1"/>
</dbReference>
<organism evidence="2 3">
    <name type="scientific">Spongiactinospora gelatinilytica</name>
    <dbReference type="NCBI Taxonomy" id="2666298"/>
    <lineage>
        <taxon>Bacteria</taxon>
        <taxon>Bacillati</taxon>
        <taxon>Actinomycetota</taxon>
        <taxon>Actinomycetes</taxon>
        <taxon>Streptosporangiales</taxon>
        <taxon>Streptosporangiaceae</taxon>
        <taxon>Spongiactinospora</taxon>
    </lineage>
</organism>